<evidence type="ECO:0000313" key="4">
    <source>
        <dbReference type="EMBL" id="SDH70975.1"/>
    </source>
</evidence>
<keyword evidence="3" id="KW-0560">Oxidoreductase</keyword>
<evidence type="ECO:0000256" key="2">
    <source>
        <dbReference type="ARBA" id="ARBA00022643"/>
    </source>
</evidence>
<dbReference type="PANTHER" id="PTHR32332:SF20">
    <property type="entry name" value="2-NITROPROPANE DIOXYGENASE-LIKE PROTEIN"/>
    <property type="match status" value="1"/>
</dbReference>
<accession>A0A1G8EM55</accession>
<keyword evidence="5" id="KW-1185">Reference proteome</keyword>
<dbReference type="RefSeq" id="WP_090261895.1">
    <property type="nucleotide sequence ID" value="NZ_FNDS01000002.1"/>
</dbReference>
<keyword evidence="1" id="KW-0285">Flavoprotein</keyword>
<dbReference type="Proteomes" id="UP000199636">
    <property type="component" value="Unassembled WGS sequence"/>
</dbReference>
<dbReference type="GO" id="GO:0018580">
    <property type="term" value="F:nitronate monooxygenase activity"/>
    <property type="evidence" value="ECO:0007669"/>
    <property type="project" value="InterPro"/>
</dbReference>
<dbReference type="STRING" id="428992.SAMN05216272_102653"/>
<dbReference type="Gene3D" id="3.20.20.70">
    <property type="entry name" value="Aldolase class I"/>
    <property type="match status" value="2"/>
</dbReference>
<dbReference type="InterPro" id="IPR004136">
    <property type="entry name" value="NMO"/>
</dbReference>
<dbReference type="InterPro" id="IPR013785">
    <property type="entry name" value="Aldolase_TIM"/>
</dbReference>
<evidence type="ECO:0000256" key="1">
    <source>
        <dbReference type="ARBA" id="ARBA00022630"/>
    </source>
</evidence>
<dbReference type="CDD" id="cd04730">
    <property type="entry name" value="NPD_like"/>
    <property type="match status" value="1"/>
</dbReference>
<dbReference type="AlphaFoldDB" id="A0A1G8EM55"/>
<dbReference type="PANTHER" id="PTHR32332">
    <property type="entry name" value="2-NITROPROPANE DIOXYGENASE"/>
    <property type="match status" value="1"/>
</dbReference>
<organism evidence="4 5">
    <name type="scientific">Pseudomonas panipatensis</name>
    <dbReference type="NCBI Taxonomy" id="428992"/>
    <lineage>
        <taxon>Bacteria</taxon>
        <taxon>Pseudomonadati</taxon>
        <taxon>Pseudomonadota</taxon>
        <taxon>Gammaproteobacteria</taxon>
        <taxon>Pseudomonadales</taxon>
        <taxon>Pseudomonadaceae</taxon>
        <taxon>Pseudomonas</taxon>
    </lineage>
</organism>
<sequence>MSLDLRTRLTERLGCRYPIVQTAMGWVADPRLVAATGNAGGFGFLAGATIEPAHMEAAILETKRLTAQPFGVNFHMYQPNAAEIVELVVRHGVRAVSYSRSPGKQMIARLKDAGVICMPTVGALKHAQKAVEMGADIVTVQGGEGGGHTGSVPTALLLAQVTAALRVPVVAAGGLHDGAGLVAALAQGAEGIAMGTRFLMTRDSPVPAATLQRYLAVRDPAAVIASRAIDGLPQRMIRNELLDALEGAGALRRLRLALGSALAYRRLSGIGFGQMFQALRQRGELSLAQALMAANAPMVIQKAMVDGLPAQGVLPAGQVAALLDALPSCAELIDSIVAQAEARLVELARRVAPQPPQDNAQESRNAAVSR</sequence>
<name>A0A1G8EM55_9PSED</name>
<protein>
    <submittedName>
        <fullName evidence="4">Nitronate monooxygenase</fullName>
    </submittedName>
</protein>
<reference evidence="5" key="1">
    <citation type="submission" date="2016-10" db="EMBL/GenBank/DDBJ databases">
        <authorList>
            <person name="Varghese N."/>
            <person name="Submissions S."/>
        </authorList>
    </citation>
    <scope>NUCLEOTIDE SEQUENCE [LARGE SCALE GENOMIC DNA]</scope>
    <source>
        <strain evidence="5">CCM 7469</strain>
    </source>
</reference>
<dbReference type="EMBL" id="FNDS01000002">
    <property type="protein sequence ID" value="SDH70975.1"/>
    <property type="molecule type" value="Genomic_DNA"/>
</dbReference>
<keyword evidence="4" id="KW-0503">Monooxygenase</keyword>
<gene>
    <name evidence="4" type="ORF">SAMN05216272_102653</name>
</gene>
<dbReference type="Pfam" id="PF03060">
    <property type="entry name" value="NMO"/>
    <property type="match status" value="1"/>
</dbReference>
<evidence type="ECO:0000313" key="5">
    <source>
        <dbReference type="Proteomes" id="UP000199636"/>
    </source>
</evidence>
<dbReference type="SUPFAM" id="SSF51412">
    <property type="entry name" value="Inosine monophosphate dehydrogenase (IMPDH)"/>
    <property type="match status" value="1"/>
</dbReference>
<evidence type="ECO:0000256" key="3">
    <source>
        <dbReference type="ARBA" id="ARBA00023002"/>
    </source>
</evidence>
<proteinExistence type="predicted"/>
<dbReference type="OrthoDB" id="9778912at2"/>
<keyword evidence="2" id="KW-0288">FMN</keyword>